<dbReference type="InterPro" id="IPR006311">
    <property type="entry name" value="TAT_signal"/>
</dbReference>
<evidence type="ECO:0000313" key="2">
    <source>
        <dbReference type="EMBL" id="TLK29858.1"/>
    </source>
</evidence>
<evidence type="ECO:0000313" key="1">
    <source>
        <dbReference type="EMBL" id="MBB5294415.1"/>
    </source>
</evidence>
<sequence length="394" mass="41944">MPLDRREFLKYSALAVAATSGMPGFLARAATQAAGSGSLKTLVVIQLTGGNDGLNTLIPYSNGAYYAARPNIAIPKKDVLTLTPDLGMHPALKPLMGLWDAGQLTWMENVGYPNPNRSHFASMAIWHTADPTQAQAEGWIGRIAEKIGDPFCASNLGSMTPQALRAADFSLPSIDGVDNFQLKLPAGLDAPFGTMLNASRTGEAAYLQRATRQMIANTQKVQQNVSKYRPGAKYPEGKFAAQLQDAARLIAAGTGQRVLYVTLGNFDTHAGQRAEQDDLLGQLASGLAAFSADLEAQGLADRVLLMGFSEFGRRVAENASAGTDHGKGSVMFALGRGVKGGIHGDSPDLENLSEGDIRYKQDFRGVYAEALTRWLGLDARSILGGDFKGPGWVA</sequence>
<dbReference type="InterPro" id="IPR010869">
    <property type="entry name" value="DUF1501"/>
</dbReference>
<organism evidence="2 3">
    <name type="scientific">Deinococcus metallilatus</name>
    <dbReference type="NCBI Taxonomy" id="1211322"/>
    <lineage>
        <taxon>Bacteria</taxon>
        <taxon>Thermotogati</taxon>
        <taxon>Deinococcota</taxon>
        <taxon>Deinococci</taxon>
        <taxon>Deinococcales</taxon>
        <taxon>Deinococcaceae</taxon>
        <taxon>Deinococcus</taxon>
    </lineage>
</organism>
<name>A0AAJ5K0N1_9DEIO</name>
<evidence type="ECO:0000313" key="4">
    <source>
        <dbReference type="Proteomes" id="UP000536909"/>
    </source>
</evidence>
<protein>
    <submittedName>
        <fullName evidence="2">DUF1501 domain-containing protein</fullName>
    </submittedName>
    <submittedName>
        <fullName evidence="1">Uncharacterized protein (DUF1501 family)</fullName>
    </submittedName>
</protein>
<dbReference type="PROSITE" id="PS51318">
    <property type="entry name" value="TAT"/>
    <property type="match status" value="1"/>
</dbReference>
<dbReference type="AlphaFoldDB" id="A0AAJ5K0N1"/>
<reference evidence="1 4" key="2">
    <citation type="submission" date="2020-08" db="EMBL/GenBank/DDBJ databases">
        <title>Genomic Encyclopedia of Type Strains, Phase IV (KMG-IV): sequencing the most valuable type-strain genomes for metagenomic binning, comparative biology and taxonomic classification.</title>
        <authorList>
            <person name="Goeker M."/>
        </authorList>
    </citation>
    <scope>NUCLEOTIDE SEQUENCE [LARGE SCALE GENOMIC DNA]</scope>
    <source>
        <strain evidence="1 4">DSM 105434</strain>
    </source>
</reference>
<dbReference type="Proteomes" id="UP000308000">
    <property type="component" value="Unassembled WGS sequence"/>
</dbReference>
<comment type="caution">
    <text evidence="2">The sequence shown here is derived from an EMBL/GenBank/DDBJ whole genome shotgun (WGS) entry which is preliminary data.</text>
</comment>
<dbReference type="EMBL" id="JACHFV010000004">
    <property type="protein sequence ID" value="MBB5294415.1"/>
    <property type="molecule type" value="Genomic_DNA"/>
</dbReference>
<reference evidence="2 3" key="1">
    <citation type="submission" date="2019-04" db="EMBL/GenBank/DDBJ databases">
        <title>Deinococcus metalilatus MA1002 mutant No.5.</title>
        <authorList>
            <person name="Park W."/>
            <person name="Park C."/>
        </authorList>
    </citation>
    <scope>NUCLEOTIDE SEQUENCE [LARGE SCALE GENOMIC DNA]</scope>
    <source>
        <strain evidence="2 3">MA1002-m5</strain>
    </source>
</reference>
<gene>
    <name evidence="2" type="ORF">FCS05_04775</name>
    <name evidence="1" type="ORF">HNQ10_001229</name>
</gene>
<keyword evidence="4" id="KW-1185">Reference proteome</keyword>
<dbReference type="Pfam" id="PF07394">
    <property type="entry name" value="DUF1501"/>
    <property type="match status" value="1"/>
</dbReference>
<dbReference type="PANTHER" id="PTHR43737">
    <property type="entry name" value="BLL7424 PROTEIN"/>
    <property type="match status" value="1"/>
</dbReference>
<evidence type="ECO:0000313" key="3">
    <source>
        <dbReference type="Proteomes" id="UP000308000"/>
    </source>
</evidence>
<accession>A0AAJ5K0N1</accession>
<dbReference type="RefSeq" id="WP_129117660.1">
    <property type="nucleotide sequence ID" value="NZ_BSUI01000013.1"/>
</dbReference>
<dbReference type="Proteomes" id="UP000536909">
    <property type="component" value="Unassembled WGS sequence"/>
</dbReference>
<proteinExistence type="predicted"/>
<dbReference type="EMBL" id="VBRC01000003">
    <property type="protein sequence ID" value="TLK29858.1"/>
    <property type="molecule type" value="Genomic_DNA"/>
</dbReference>
<dbReference type="PANTHER" id="PTHR43737:SF1">
    <property type="entry name" value="DUF1501 DOMAIN-CONTAINING PROTEIN"/>
    <property type="match status" value="1"/>
</dbReference>